<dbReference type="EMBL" id="AMCI01003938">
    <property type="protein sequence ID" value="EJW99171.1"/>
    <property type="molecule type" value="Genomic_DNA"/>
</dbReference>
<feature type="domain" description="Prohead serine protease" evidence="4">
    <location>
        <begin position="1"/>
        <end position="102"/>
    </location>
</feature>
<evidence type="ECO:0000259" key="4">
    <source>
        <dbReference type="Pfam" id="PF04586"/>
    </source>
</evidence>
<evidence type="ECO:0000256" key="1">
    <source>
        <dbReference type="ARBA" id="ARBA00022612"/>
    </source>
</evidence>
<dbReference type="Pfam" id="PF04586">
    <property type="entry name" value="Peptidase_S78"/>
    <property type="match status" value="1"/>
</dbReference>
<protein>
    <submittedName>
        <fullName evidence="5">Caudovirus prohead protease</fullName>
    </submittedName>
</protein>
<dbReference type="InterPro" id="IPR054613">
    <property type="entry name" value="Peptidase_S78_dom"/>
</dbReference>
<keyword evidence="2 5" id="KW-0645">Protease</keyword>
<evidence type="ECO:0000256" key="2">
    <source>
        <dbReference type="ARBA" id="ARBA00022670"/>
    </source>
</evidence>
<evidence type="ECO:0000313" key="5">
    <source>
        <dbReference type="EMBL" id="EJW99171.1"/>
    </source>
</evidence>
<dbReference type="GO" id="GO:0006508">
    <property type="term" value="P:proteolysis"/>
    <property type="evidence" value="ECO:0007669"/>
    <property type="project" value="UniProtKB-KW"/>
</dbReference>
<accession>J9FW03</accession>
<dbReference type="AlphaFoldDB" id="J9FW03"/>
<evidence type="ECO:0000256" key="3">
    <source>
        <dbReference type="ARBA" id="ARBA00022801"/>
    </source>
</evidence>
<dbReference type="GO" id="GO:0008233">
    <property type="term" value="F:peptidase activity"/>
    <property type="evidence" value="ECO:0007669"/>
    <property type="project" value="UniProtKB-KW"/>
</dbReference>
<reference evidence="5" key="1">
    <citation type="journal article" date="2012" name="PLoS ONE">
        <title>Gene sets for utilization of primary and secondary nutrition supplies in the distal gut of endangered iberian lynx.</title>
        <authorList>
            <person name="Alcaide M."/>
            <person name="Messina E."/>
            <person name="Richter M."/>
            <person name="Bargiela R."/>
            <person name="Peplies J."/>
            <person name="Huws S.A."/>
            <person name="Newbold C.J."/>
            <person name="Golyshin P.N."/>
            <person name="Simon M.A."/>
            <person name="Lopez G."/>
            <person name="Yakimov M.M."/>
            <person name="Ferrer M."/>
        </authorList>
    </citation>
    <scope>NUCLEOTIDE SEQUENCE</scope>
</reference>
<organism evidence="5">
    <name type="scientific">gut metagenome</name>
    <dbReference type="NCBI Taxonomy" id="749906"/>
    <lineage>
        <taxon>unclassified sequences</taxon>
        <taxon>metagenomes</taxon>
        <taxon>organismal metagenomes</taxon>
    </lineage>
</organism>
<gene>
    <name evidence="5" type="ORF">EVA_12723</name>
</gene>
<keyword evidence="1" id="KW-1188">Viral release from host cell</keyword>
<sequence length="140" mass="15795">MLYNHNRDKVIGKINRAWIEEMRGMAEVEFDTDDESELIYQKVAGGTLKGVSVGYQIDSWEEVMPNKQSADGRFTGPADIARKWTPYEVSIVSVPADPTVGVGRELEEETGQGTQTRTLDWYERQLQINKNIINQGGNES</sequence>
<keyword evidence="3" id="KW-0378">Hydrolase</keyword>
<comment type="caution">
    <text evidence="5">The sequence shown here is derived from an EMBL/GenBank/DDBJ whole genome shotgun (WGS) entry which is preliminary data.</text>
</comment>
<proteinExistence type="predicted"/>
<name>J9FW03_9ZZZZ</name>